<dbReference type="PANTHER" id="PTHR32305">
    <property type="match status" value="1"/>
</dbReference>
<feature type="region of interest" description="Disordered" evidence="2">
    <location>
        <begin position="103"/>
        <end position="153"/>
    </location>
</feature>
<feature type="domain" description="DUF6531" evidence="3">
    <location>
        <begin position="163"/>
        <end position="241"/>
    </location>
</feature>
<name>A0ABN1DIE8_9GAMM</name>
<dbReference type="InterPro" id="IPR022385">
    <property type="entry name" value="Rhs_assc_core"/>
</dbReference>
<dbReference type="EMBL" id="BAAAEO010000001">
    <property type="protein sequence ID" value="GAA0543662.1"/>
    <property type="molecule type" value="Genomic_DNA"/>
</dbReference>
<dbReference type="PANTHER" id="PTHR32305:SF15">
    <property type="entry name" value="PROTEIN RHSA-RELATED"/>
    <property type="match status" value="1"/>
</dbReference>
<proteinExistence type="predicted"/>
<feature type="domain" description="Teneurin-like YD-shell" evidence="4">
    <location>
        <begin position="848"/>
        <end position="1145"/>
    </location>
</feature>
<dbReference type="NCBIfam" id="TIGR01643">
    <property type="entry name" value="YD_repeat_2x"/>
    <property type="match status" value="6"/>
</dbReference>
<dbReference type="PRINTS" id="PR00394">
    <property type="entry name" value="RHSPROTEIN"/>
</dbReference>
<protein>
    <submittedName>
        <fullName evidence="5">RHS repeat-associated core domain-containing protein</fullName>
    </submittedName>
</protein>
<dbReference type="InterPro" id="IPR056823">
    <property type="entry name" value="TEN-like_YD-shell"/>
</dbReference>
<dbReference type="InterPro" id="IPR045351">
    <property type="entry name" value="DUF6531"/>
</dbReference>
<dbReference type="Pfam" id="PF25023">
    <property type="entry name" value="TEN_YD-shell"/>
    <property type="match status" value="2"/>
</dbReference>
<evidence type="ECO:0000259" key="4">
    <source>
        <dbReference type="Pfam" id="PF25023"/>
    </source>
</evidence>
<dbReference type="InterPro" id="IPR006530">
    <property type="entry name" value="YD"/>
</dbReference>
<evidence type="ECO:0000256" key="2">
    <source>
        <dbReference type="SAM" id="MobiDB-lite"/>
    </source>
</evidence>
<evidence type="ECO:0000256" key="1">
    <source>
        <dbReference type="ARBA" id="ARBA00022737"/>
    </source>
</evidence>
<comment type="caution">
    <text evidence="5">The sequence shown here is derived from an EMBL/GenBank/DDBJ whole genome shotgun (WGS) entry which is preliminary data.</text>
</comment>
<dbReference type="NCBIfam" id="TIGR03696">
    <property type="entry name" value="Rhs_assc_core"/>
    <property type="match status" value="1"/>
</dbReference>
<reference evidence="5 6" key="1">
    <citation type="journal article" date="2019" name="Int. J. Syst. Evol. Microbiol.">
        <title>The Global Catalogue of Microorganisms (GCM) 10K type strain sequencing project: providing services to taxonomists for standard genome sequencing and annotation.</title>
        <authorList>
            <consortium name="The Broad Institute Genomics Platform"/>
            <consortium name="The Broad Institute Genome Sequencing Center for Infectious Disease"/>
            <person name="Wu L."/>
            <person name="Ma J."/>
        </authorList>
    </citation>
    <scope>NUCLEOTIDE SEQUENCE [LARGE SCALE GENOMIC DNA]</scope>
    <source>
        <strain evidence="5 6">JCM 14331</strain>
    </source>
</reference>
<accession>A0ABN1DIE8</accession>
<gene>
    <name evidence="5" type="ORF">GCM10009098_09130</name>
</gene>
<organism evidence="5 6">
    <name type="scientific">Rheinheimera aquimaris</name>
    <dbReference type="NCBI Taxonomy" id="412437"/>
    <lineage>
        <taxon>Bacteria</taxon>
        <taxon>Pseudomonadati</taxon>
        <taxon>Pseudomonadota</taxon>
        <taxon>Gammaproteobacteria</taxon>
        <taxon>Chromatiales</taxon>
        <taxon>Chromatiaceae</taxon>
        <taxon>Rheinheimera</taxon>
    </lineage>
</organism>
<dbReference type="SUPFAM" id="SSF82171">
    <property type="entry name" value="DPP6 N-terminal domain-like"/>
    <property type="match status" value="1"/>
</dbReference>
<keyword evidence="6" id="KW-1185">Reference proteome</keyword>
<dbReference type="Gene3D" id="2.180.10.10">
    <property type="entry name" value="RHS repeat-associated core"/>
    <property type="match status" value="4"/>
</dbReference>
<dbReference type="Proteomes" id="UP001501169">
    <property type="component" value="Unassembled WGS sequence"/>
</dbReference>
<evidence type="ECO:0000259" key="3">
    <source>
        <dbReference type="Pfam" id="PF20148"/>
    </source>
</evidence>
<evidence type="ECO:0000313" key="5">
    <source>
        <dbReference type="EMBL" id="GAA0543662.1"/>
    </source>
</evidence>
<dbReference type="Pfam" id="PF20148">
    <property type="entry name" value="DUF6531"/>
    <property type="match status" value="1"/>
</dbReference>
<feature type="domain" description="Teneurin-like YD-shell" evidence="4">
    <location>
        <begin position="423"/>
        <end position="570"/>
    </location>
</feature>
<keyword evidence="1" id="KW-0677">Repeat</keyword>
<evidence type="ECO:0000313" key="6">
    <source>
        <dbReference type="Proteomes" id="UP001501169"/>
    </source>
</evidence>
<dbReference type="InterPro" id="IPR050708">
    <property type="entry name" value="T6SS_VgrG/RHS"/>
</dbReference>
<dbReference type="RefSeq" id="WP_226765325.1">
    <property type="nucleotide sequence ID" value="NZ_BAAAEO010000001.1"/>
</dbReference>
<sequence length="1310" mass="147954">MGMHSLQLKSRYGGMLQFSTHAVAEAIQFVSAAEAAAFLQDNFPDSVTGSALVNISGWFGGASVNMQVQHAKTELYKSLAQAILQGKLFVCRLAEPERISEPAPVVTGKASKKSAPNKPGGAASPASSQGDKGSASEAVVSSVPGKTASGEAVPQSNSIAFCGDPVAMCTGEEILELVDFELSGLFPLQFKRTYRSSQCDENLGLGFGWRSNFHLHIIALKDDNDQQLLELHNEEGRRLTFAMPDPGQTSYQLTESLALRIEDNGSLVLLRPDSTHWVFVRVRAEGTHTPRWALHQIYDSLGNYLQLYYDRSNRLSRIDYSNKRAVELHYNDQGLLSRVEAVELAAKGMKALDVTLAQYQYDEDADLIMATNQASQTERYSYQGHLLAKRQRASGFCHYFSWQGEGCSARCIRNWGDDGYYDYQFSYDDAQRLTISTDSRGQRWQYLHNELNQLIKKVAPDGAVWLYNWNKQGKKIAETAPDGAVTRYYYNELGQLVTVEQADGAISHFQYNELGQRVGYIDAEGQHWLREYSAGGLLKSECYPGGVGRHYYYNQNGQLNTIRHVDGRIEQYLWDEDGQLLAKQLGEATTRYSYDKLGRINGIVDAAGLITEYQRNSAGKITAIKRYSADSPEQAITEQLEYDIAGRLISKTNAQGECTLWQYEGLSQPVARLQADGSRFDYEYDKERNLTAIMRSDGARYQFAYDAQERPVKLQGFDGRQQQYQYDLCGNISSVTDGSQRQIRLKRDSRGRVTEQTALFGQQLASNHFHYDKLGRPLRASNASRKLRFTYHTNGQLSEHWQDDWRTLHEYNEVGQRINSTLPDGTRVDFRYNEHGYLSQLAVNQQPVMWRSFDTAGRETAREYQSGLQLNQQFDAFNRLTGQQWQHGDCSHSRQYSYSALHQLLSVTDNQLGNTAYQYNELDQLIGKTESRDSTQNEVHQWDSFGNPRGEGIVVKQDRLLQYQANQYQYDDSGNQTAAVSAGKRQQREYNGFNQLTALSSTNSAGVFVTRYEYDAFGRRSAKITASGRTDYFWEGNLLIGEYSQGEYRWYLYEPDSNKPLALLSGGQLYFYQLDQLGTPLSLTDSDNNIVWQAHYSVFGKATVTVNEIDNPIRFQGQYYDAESSLHYNHFRYYDPQTGRFISQDPIGLLGGINHYQYAPNHINWIDPLGLSCKEGYAVIRQFENGYSEGHFTIEVFLGDIGYSTHQVIGQDRSDTTIVRAGKYNSSKKAVHECIIKLEDAEAAQNLQKNMINEQLGEYDAIENSCVSHVADILNAGNSSQISKSKLGYARFMRKNGFAQLPSDKSVLGD</sequence>